<dbReference type="AlphaFoldDB" id="A0A1F6V8M9"/>
<organism evidence="1 2">
    <name type="scientific">Candidatus Muproteobacteria bacterium RBG_16_60_9</name>
    <dbReference type="NCBI Taxonomy" id="1817755"/>
    <lineage>
        <taxon>Bacteria</taxon>
        <taxon>Pseudomonadati</taxon>
        <taxon>Pseudomonadota</taxon>
        <taxon>Candidatus Muproteobacteria</taxon>
    </lineage>
</organism>
<dbReference type="Proteomes" id="UP000179076">
    <property type="component" value="Unassembled WGS sequence"/>
</dbReference>
<comment type="caution">
    <text evidence="1">The sequence shown here is derived from an EMBL/GenBank/DDBJ whole genome shotgun (WGS) entry which is preliminary data.</text>
</comment>
<gene>
    <name evidence="1" type="ORF">A2W18_08040</name>
</gene>
<protein>
    <recommendedName>
        <fullName evidence="3">GTPase</fullName>
    </recommendedName>
</protein>
<reference evidence="1 2" key="1">
    <citation type="journal article" date="2016" name="Nat. Commun.">
        <title>Thousands of microbial genomes shed light on interconnected biogeochemical processes in an aquifer system.</title>
        <authorList>
            <person name="Anantharaman K."/>
            <person name="Brown C.T."/>
            <person name="Hug L.A."/>
            <person name="Sharon I."/>
            <person name="Castelle C.J."/>
            <person name="Probst A.J."/>
            <person name="Thomas B.C."/>
            <person name="Singh A."/>
            <person name="Wilkins M.J."/>
            <person name="Karaoz U."/>
            <person name="Brodie E.L."/>
            <person name="Williams K.H."/>
            <person name="Hubbard S.S."/>
            <person name="Banfield J.F."/>
        </authorList>
    </citation>
    <scope>NUCLEOTIDE SEQUENCE [LARGE SCALE GENOMIC DNA]</scope>
</reference>
<evidence type="ECO:0008006" key="3">
    <source>
        <dbReference type="Google" id="ProtNLM"/>
    </source>
</evidence>
<evidence type="ECO:0000313" key="2">
    <source>
        <dbReference type="Proteomes" id="UP000179076"/>
    </source>
</evidence>
<accession>A0A1F6V8M9</accession>
<sequence length="541" mass="60883">MLAAPELSVPGCSDRSLAEVELHPGKVEQWLASLPLLNLAQGGRQLHSTLTAYNRMEIDPAVRLQLLELYRAPVRHVVSELQKQYVGMLLPLPEKNKKAAEQNREFQLELAYGYKYVVLAHARQSGSRAEIALALQRAIRHLTEVLLTSSLSYSPHPQNLWHEIHSLYAYAEQLGAIDTTVNDPLNSAHGHSTVADAYKHALLLDLSDPYHLPSRMIVKINQYLDSYASLATLHRGFDRVEPNCHFLIDLESDRAGLLYSDDMAPDRSERYCLLNTVALARYIHTQLTYFRNGTPPPCQNLPPVFYKTGGEDMLLRLISVWGLNPRRVFRRNSRQNAAVDVAIGLDATNYWINGAHRFVVSAELVGPFVQRTSIGVFAKTHEDVKHAVDFKHEAWDLQDESAGGMSLRKIGLVQRRVKVGDIIAMRFERGEDWTVAVVRWIKSPNSSNVEIGTQRLAPTAIPIVSKFIADDNTESDFLPSLLLPPVAALNEPQTLVTPSNVFRPNRVIYMDDGQKLSRLRAKQLMEVASGFERIEFEFDSP</sequence>
<evidence type="ECO:0000313" key="1">
    <source>
        <dbReference type="EMBL" id="OGI66061.1"/>
    </source>
</evidence>
<proteinExistence type="predicted"/>
<dbReference type="EMBL" id="MFSP01000096">
    <property type="protein sequence ID" value="OGI66061.1"/>
    <property type="molecule type" value="Genomic_DNA"/>
</dbReference>
<name>A0A1F6V8M9_9PROT</name>